<proteinExistence type="inferred from homology"/>
<dbReference type="GO" id="GO:0005506">
    <property type="term" value="F:iron ion binding"/>
    <property type="evidence" value="ECO:0007669"/>
    <property type="project" value="InterPro"/>
</dbReference>
<feature type="binding site" description="axial binding residue" evidence="5">
    <location>
        <position position="447"/>
    </location>
    <ligand>
        <name>heme</name>
        <dbReference type="ChEBI" id="CHEBI:30413"/>
    </ligand>
    <ligandPart>
        <name>Fe</name>
        <dbReference type="ChEBI" id="CHEBI:18248"/>
    </ligandPart>
</feature>
<reference evidence="6" key="2">
    <citation type="submission" date="2023-02" db="EMBL/GenBank/DDBJ databases">
        <authorList>
            <consortium name="DOE Joint Genome Institute"/>
            <person name="Mondo S.J."/>
            <person name="Chang Y."/>
            <person name="Wang Y."/>
            <person name="Ahrendt S."/>
            <person name="Andreopoulos W."/>
            <person name="Barry K."/>
            <person name="Beard J."/>
            <person name="Benny G.L."/>
            <person name="Blankenship S."/>
            <person name="Bonito G."/>
            <person name="Cuomo C."/>
            <person name="Desiro A."/>
            <person name="Gervers K.A."/>
            <person name="Hundley H."/>
            <person name="Kuo A."/>
            <person name="LaButti K."/>
            <person name="Lang B.F."/>
            <person name="Lipzen A."/>
            <person name="O'Donnell K."/>
            <person name="Pangilinan J."/>
            <person name="Reynolds N."/>
            <person name="Sandor L."/>
            <person name="Smith M.W."/>
            <person name="Tsang A."/>
            <person name="Grigoriev I.V."/>
            <person name="Stajich J.E."/>
            <person name="Spatafora J.W."/>
        </authorList>
    </citation>
    <scope>NUCLEOTIDE SEQUENCE</scope>
    <source>
        <strain evidence="6">RSA 2281</strain>
    </source>
</reference>
<dbReference type="InterPro" id="IPR001128">
    <property type="entry name" value="Cyt_P450"/>
</dbReference>
<name>A0AAD5PLE6_9FUNG</name>
<gene>
    <name evidence="6" type="ORF">BDA99DRAFT_554929</name>
</gene>
<comment type="caution">
    <text evidence="6">The sequence shown here is derived from an EMBL/GenBank/DDBJ whole genome shotgun (WGS) entry which is preliminary data.</text>
</comment>
<dbReference type="GO" id="GO:0004497">
    <property type="term" value="F:monooxygenase activity"/>
    <property type="evidence" value="ECO:0007669"/>
    <property type="project" value="InterPro"/>
</dbReference>
<dbReference type="GO" id="GO:0020037">
    <property type="term" value="F:heme binding"/>
    <property type="evidence" value="ECO:0007669"/>
    <property type="project" value="InterPro"/>
</dbReference>
<keyword evidence="5" id="KW-0349">Heme</keyword>
<evidence type="ECO:0000256" key="4">
    <source>
        <dbReference type="ARBA" id="ARBA00023004"/>
    </source>
</evidence>
<evidence type="ECO:0000256" key="1">
    <source>
        <dbReference type="ARBA" id="ARBA00001971"/>
    </source>
</evidence>
<dbReference type="Pfam" id="PF00067">
    <property type="entry name" value="p450"/>
    <property type="match status" value="1"/>
</dbReference>
<evidence type="ECO:0000256" key="3">
    <source>
        <dbReference type="ARBA" id="ARBA00022723"/>
    </source>
</evidence>
<dbReference type="GO" id="GO:0016705">
    <property type="term" value="F:oxidoreductase activity, acting on paired donors, with incorporation or reduction of molecular oxygen"/>
    <property type="evidence" value="ECO:0007669"/>
    <property type="project" value="InterPro"/>
</dbReference>
<organism evidence="6 7">
    <name type="scientific">Phascolomyces articulosus</name>
    <dbReference type="NCBI Taxonomy" id="60185"/>
    <lineage>
        <taxon>Eukaryota</taxon>
        <taxon>Fungi</taxon>
        <taxon>Fungi incertae sedis</taxon>
        <taxon>Mucoromycota</taxon>
        <taxon>Mucoromycotina</taxon>
        <taxon>Mucoromycetes</taxon>
        <taxon>Mucorales</taxon>
        <taxon>Lichtheimiaceae</taxon>
        <taxon>Phascolomyces</taxon>
    </lineage>
</organism>
<accession>A0AAD5PLE6</accession>
<comment type="cofactor">
    <cofactor evidence="1 5">
        <name>heme</name>
        <dbReference type="ChEBI" id="CHEBI:30413"/>
    </cofactor>
</comment>
<dbReference type="Gene3D" id="1.10.630.10">
    <property type="entry name" value="Cytochrome P450"/>
    <property type="match status" value="1"/>
</dbReference>
<dbReference type="InterPro" id="IPR002403">
    <property type="entry name" value="Cyt_P450_E_grp-IV"/>
</dbReference>
<reference evidence="6" key="1">
    <citation type="journal article" date="2022" name="IScience">
        <title>Evolution of zygomycete secretomes and the origins of terrestrial fungal ecologies.</title>
        <authorList>
            <person name="Chang Y."/>
            <person name="Wang Y."/>
            <person name="Mondo S."/>
            <person name="Ahrendt S."/>
            <person name="Andreopoulos W."/>
            <person name="Barry K."/>
            <person name="Beard J."/>
            <person name="Benny G.L."/>
            <person name="Blankenship S."/>
            <person name="Bonito G."/>
            <person name="Cuomo C."/>
            <person name="Desiro A."/>
            <person name="Gervers K.A."/>
            <person name="Hundley H."/>
            <person name="Kuo A."/>
            <person name="LaButti K."/>
            <person name="Lang B.F."/>
            <person name="Lipzen A."/>
            <person name="O'Donnell K."/>
            <person name="Pangilinan J."/>
            <person name="Reynolds N."/>
            <person name="Sandor L."/>
            <person name="Smith M.E."/>
            <person name="Tsang A."/>
            <person name="Grigoriev I.V."/>
            <person name="Stajich J.E."/>
            <person name="Spatafora J.W."/>
        </authorList>
    </citation>
    <scope>NUCLEOTIDE SEQUENCE</scope>
    <source>
        <strain evidence="6">RSA 2281</strain>
    </source>
</reference>
<dbReference type="AlphaFoldDB" id="A0AAD5PLE6"/>
<evidence type="ECO:0000313" key="7">
    <source>
        <dbReference type="Proteomes" id="UP001209540"/>
    </source>
</evidence>
<keyword evidence="3 5" id="KW-0479">Metal-binding</keyword>
<evidence type="ECO:0000313" key="6">
    <source>
        <dbReference type="EMBL" id="KAI9276992.1"/>
    </source>
</evidence>
<evidence type="ECO:0000256" key="2">
    <source>
        <dbReference type="ARBA" id="ARBA00010617"/>
    </source>
</evidence>
<evidence type="ECO:0000256" key="5">
    <source>
        <dbReference type="PIRSR" id="PIRSR602403-1"/>
    </source>
</evidence>
<protein>
    <submittedName>
        <fullName evidence="6">Cytochrome P450</fullName>
    </submittedName>
</protein>
<keyword evidence="7" id="KW-1185">Reference proteome</keyword>
<keyword evidence="4 5" id="KW-0408">Iron</keyword>
<dbReference type="Proteomes" id="UP001209540">
    <property type="component" value="Unassembled WGS sequence"/>
</dbReference>
<dbReference type="PRINTS" id="PR00465">
    <property type="entry name" value="EP450IV"/>
</dbReference>
<comment type="similarity">
    <text evidence="2">Belongs to the cytochrome P450 family.</text>
</comment>
<dbReference type="EMBL" id="JAIXMP010000002">
    <property type="protein sequence ID" value="KAI9276992.1"/>
    <property type="molecule type" value="Genomic_DNA"/>
</dbReference>
<dbReference type="SUPFAM" id="SSF48264">
    <property type="entry name" value="Cytochrome P450"/>
    <property type="match status" value="1"/>
</dbReference>
<sequence length="501" mass="56718">MVWNWKLRQQHHDHKPQEIKKISGRLPFLGHALQLYRNPTTFLHQCKKEAGPAYRIQLGGFEFYVMTGSLIQDMLYSIRKFDNYDGIQVMMPVDRILNICYRHKYDTDKLITRNKNPVKLAAKKYLKPHTLGIFSNRIQEGIKRVFDVQLNLKPGEKTELDKNGDTMPWILAQVIALCFAGSKLGYNKDLVLATDLFSRKTVQAGMLLSVLPQWMATPFIKHFTSVEKHLDTILDVLMPELEKMKAGEVNHEDEPTLISLVLGMKNSNGELHTPMETAIYYARASLAGLISPRLVVFFILYELACQPSLATELRMEIEKLDELTPEAIGNIKFLDSMVRETLRLKIAPLGMFHKTTTDVVLSTGQIIPRGSLTIGTLLDAHTDPILMKKTSRLGKSPMPLDQFDPYRFVHDEDNSGVQENDADDIDIRSSTSLGPEFLTFGLSSHACPGRHLGTLIVKNVIAEMVMRFNITTKSGKRLPDVNDFGLALFPPEDSLILEKRA</sequence>
<dbReference type="PANTHER" id="PTHR46206">
    <property type="entry name" value="CYTOCHROME P450"/>
    <property type="match status" value="1"/>
</dbReference>
<dbReference type="InterPro" id="IPR036396">
    <property type="entry name" value="Cyt_P450_sf"/>
</dbReference>